<keyword evidence="1" id="KW-0472">Membrane</keyword>
<dbReference type="AlphaFoldDB" id="A0A109UHJ6"/>
<feature type="transmembrane region" description="Helical" evidence="1">
    <location>
        <begin position="325"/>
        <end position="346"/>
    </location>
</feature>
<evidence type="ECO:0000313" key="3">
    <source>
        <dbReference type="Proteomes" id="UP000063781"/>
    </source>
</evidence>
<evidence type="ECO:0000313" key="2">
    <source>
        <dbReference type="EMBL" id="AMC94213.1"/>
    </source>
</evidence>
<organism evidence="2 3">
    <name type="scientific">Erysipelothrix larvae</name>
    <dbReference type="NCBI Taxonomy" id="1514105"/>
    <lineage>
        <taxon>Bacteria</taxon>
        <taxon>Bacillati</taxon>
        <taxon>Bacillota</taxon>
        <taxon>Erysipelotrichia</taxon>
        <taxon>Erysipelotrichales</taxon>
        <taxon>Erysipelotrichaceae</taxon>
        <taxon>Erysipelothrix</taxon>
    </lineage>
</organism>
<dbReference type="KEGG" id="erl:AOC36_09525"/>
<keyword evidence="1" id="KW-1133">Transmembrane helix</keyword>
<dbReference type="RefSeq" id="WP_067633681.1">
    <property type="nucleotide sequence ID" value="NZ_CP013213.1"/>
</dbReference>
<accession>A0A109UHJ6</accession>
<feature type="transmembrane region" description="Helical" evidence="1">
    <location>
        <begin position="277"/>
        <end position="305"/>
    </location>
</feature>
<keyword evidence="3" id="KW-1185">Reference proteome</keyword>
<dbReference type="EMBL" id="CP013213">
    <property type="protein sequence ID" value="AMC94213.1"/>
    <property type="molecule type" value="Genomic_DNA"/>
</dbReference>
<protein>
    <recommendedName>
        <fullName evidence="4">Phage tail tape measure protein domain-containing protein</fullName>
    </recommendedName>
</protein>
<reference evidence="2 3" key="1">
    <citation type="submission" date="2015-10" db="EMBL/GenBank/DDBJ databases">
        <title>Erysipelothrix larvae sp. LV19 isolated from the larval gut of the rhinoceros beetle, Trypoxylus dichotomus.</title>
        <authorList>
            <person name="Lim S."/>
            <person name="Kim B.-C."/>
        </authorList>
    </citation>
    <scope>NUCLEOTIDE SEQUENCE [LARGE SCALE GENOMIC DNA]</scope>
    <source>
        <strain evidence="2 3">LV19</strain>
    </source>
</reference>
<dbReference type="STRING" id="1514105.AOC36_09525"/>
<evidence type="ECO:0000256" key="1">
    <source>
        <dbReference type="SAM" id="Phobius"/>
    </source>
</evidence>
<dbReference type="Proteomes" id="UP000063781">
    <property type="component" value="Chromosome"/>
</dbReference>
<keyword evidence="1" id="KW-0812">Transmembrane</keyword>
<gene>
    <name evidence="2" type="ORF">AOC36_09525</name>
</gene>
<evidence type="ECO:0008006" key="4">
    <source>
        <dbReference type="Google" id="ProtNLM"/>
    </source>
</evidence>
<sequence length="580" mass="62838">MAFELFKVLGSIVIEDKNALDTLKKADTEAKKNADSLNKVEDKMAGIGKKIIAAFSIAVITKFTQTIIETTAKLNAMDAQFDQVFGADATKMMEDLEEQSKELNIHVDRLKTSASKFGAQFKGAGMDATQALNNTDTAVRLAADGAAFYDKSLDDVTGSMASLMKGNFSAGDAIGVFTNATEMGRKAQEKFGLSWQELTEAQKQDLILQKIEETYELNGAMGQAARESSNWDNVTGNLSATWNRFLANIGQPVLNIATGLIEGLTDAVSWLGKNLNIVIPVVAALTAAFLAQMIINTVSTAMSAYRAVSQSMTVAQWLLNAAMNANPFGMVAIAIGVLIGVGIALWKNWDSVTAWMMGAWSKLSSVVGNGVKSMNEFVSSGVRKVKDFFTGMWSSVNATFSNMVSGAKTKFNEIKKAIMNPIETAKTFVGNTIDKIKGFMNFKWEFPKLKMPHFKVTGSVNPLNWLKDGTPKLSVEWYAKGGIMTKPTAFGLDGDKIMGGGEKGHEAILPLNKRTLSSIGDGIVDSTGMNTDGQEVTLSEANMSRFAHIVGQYLSIVFENFNIVLDDRILGKFVLKVVKQ</sequence>
<name>A0A109UHJ6_9FIRM</name>
<dbReference type="OrthoDB" id="1637046at2"/>
<proteinExistence type="predicted"/>